<organism evidence="1 2">
    <name type="scientific">Cuspidothrix issatschenkoi CHARLIE-1</name>
    <dbReference type="NCBI Taxonomy" id="2052836"/>
    <lineage>
        <taxon>Bacteria</taxon>
        <taxon>Bacillati</taxon>
        <taxon>Cyanobacteriota</taxon>
        <taxon>Cyanophyceae</taxon>
        <taxon>Nostocales</taxon>
        <taxon>Aphanizomenonaceae</taxon>
        <taxon>Cuspidothrix</taxon>
    </lineage>
</organism>
<reference evidence="1 2" key="1">
    <citation type="submission" date="2018-02" db="EMBL/GenBank/DDBJ databases">
        <title>Discovery of a pederin family compound in a non-symbiotic bloom-forming cyanobacterium.</title>
        <authorList>
            <person name="Kust A."/>
            <person name="Mares J."/>
            <person name="Jokela J."/>
            <person name="Urajova P."/>
            <person name="Hajek J."/>
            <person name="Saurav K."/>
            <person name="Voracova K."/>
            <person name="Fewer D.P."/>
            <person name="Haapaniemi E."/>
            <person name="Permi P."/>
            <person name="Rehakova K."/>
            <person name="Sivonen K."/>
            <person name="Hrouzek P."/>
        </authorList>
    </citation>
    <scope>NUCLEOTIDE SEQUENCE [LARGE SCALE GENOMIC DNA]</scope>
    <source>
        <strain evidence="1 2">CHARLIE-1</strain>
    </source>
</reference>
<evidence type="ECO:0000313" key="1">
    <source>
        <dbReference type="EMBL" id="PPJ64704.1"/>
    </source>
</evidence>
<name>A0A2S6CY61_9CYAN</name>
<keyword evidence="2" id="KW-1185">Reference proteome</keyword>
<dbReference type="AlphaFoldDB" id="A0A2S6CY61"/>
<dbReference type="EMBL" id="PGEM01000024">
    <property type="protein sequence ID" value="PPJ64704.1"/>
    <property type="molecule type" value="Genomic_DNA"/>
</dbReference>
<accession>A0A2S6CY61</accession>
<evidence type="ECO:0000313" key="2">
    <source>
        <dbReference type="Proteomes" id="UP000239589"/>
    </source>
</evidence>
<sequence>MEVIANRVIQEVDRADLETVLLRQIEIKNQIDKKAYHLYKIEELDKTQSLGSNTIRTTQKICANLS</sequence>
<gene>
    <name evidence="1" type="ORF">CUN59_03450</name>
</gene>
<dbReference type="RefSeq" id="WP_104386514.1">
    <property type="nucleotide sequence ID" value="NZ_PGEM01000024.1"/>
</dbReference>
<comment type="caution">
    <text evidence="1">The sequence shown here is derived from an EMBL/GenBank/DDBJ whole genome shotgun (WGS) entry which is preliminary data.</text>
</comment>
<protein>
    <submittedName>
        <fullName evidence="1">Uncharacterized protein</fullName>
    </submittedName>
</protein>
<proteinExistence type="predicted"/>
<dbReference type="Proteomes" id="UP000239589">
    <property type="component" value="Unassembled WGS sequence"/>
</dbReference>